<feature type="compositionally biased region" description="Basic and acidic residues" evidence="1">
    <location>
        <begin position="461"/>
        <end position="514"/>
    </location>
</feature>
<dbReference type="AlphaFoldDB" id="A0A7I8V9J6"/>
<dbReference type="PANTHER" id="PTHR21219:SF3">
    <property type="entry name" value="FI19613P1"/>
    <property type="match status" value="1"/>
</dbReference>
<feature type="compositionally biased region" description="Basic and acidic residues" evidence="1">
    <location>
        <begin position="391"/>
        <end position="412"/>
    </location>
</feature>
<dbReference type="PANTHER" id="PTHR21219">
    <property type="entry name" value="FI19613P1"/>
    <property type="match status" value="1"/>
</dbReference>
<feature type="compositionally biased region" description="Basic and acidic residues" evidence="1">
    <location>
        <begin position="584"/>
        <end position="594"/>
    </location>
</feature>
<feature type="compositionally biased region" description="Basic and acidic residues" evidence="1">
    <location>
        <begin position="436"/>
        <end position="452"/>
    </location>
</feature>
<accession>A0A7I8V9J6</accession>
<proteinExistence type="predicted"/>
<keyword evidence="4" id="KW-1185">Reference proteome</keyword>
<gene>
    <name evidence="3" type="ORF">DGYR_LOCUS1981</name>
</gene>
<comment type="caution">
    <text evidence="3">The sequence shown here is derived from an EMBL/GenBank/DDBJ whole genome shotgun (WGS) entry which is preliminary data.</text>
</comment>
<dbReference type="Proteomes" id="UP000549394">
    <property type="component" value="Unassembled WGS sequence"/>
</dbReference>
<evidence type="ECO:0000259" key="2">
    <source>
        <dbReference type="SMART" id="SM00462"/>
    </source>
</evidence>
<feature type="compositionally biased region" description="Basic and acidic residues" evidence="1">
    <location>
        <begin position="420"/>
        <end position="429"/>
    </location>
</feature>
<evidence type="ECO:0000313" key="4">
    <source>
        <dbReference type="Proteomes" id="UP000549394"/>
    </source>
</evidence>
<dbReference type="SUPFAM" id="SSF50729">
    <property type="entry name" value="PH domain-like"/>
    <property type="match status" value="1"/>
</dbReference>
<organism evidence="3 4">
    <name type="scientific">Dimorphilus gyrociliatus</name>
    <dbReference type="NCBI Taxonomy" id="2664684"/>
    <lineage>
        <taxon>Eukaryota</taxon>
        <taxon>Metazoa</taxon>
        <taxon>Spiralia</taxon>
        <taxon>Lophotrochozoa</taxon>
        <taxon>Annelida</taxon>
        <taxon>Polychaeta</taxon>
        <taxon>Polychaeta incertae sedis</taxon>
        <taxon>Dinophilidae</taxon>
        <taxon>Dimorphilus</taxon>
    </lineage>
</organism>
<reference evidence="3 4" key="1">
    <citation type="submission" date="2020-08" db="EMBL/GenBank/DDBJ databases">
        <authorList>
            <person name="Hejnol A."/>
        </authorList>
    </citation>
    <scope>NUCLEOTIDE SEQUENCE [LARGE SCALE GENOMIC DNA]</scope>
</reference>
<protein>
    <submittedName>
        <fullName evidence="3">DgyrCDS2126</fullName>
    </submittedName>
</protein>
<dbReference type="EMBL" id="CAJFCJ010000003">
    <property type="protein sequence ID" value="CAD5112919.1"/>
    <property type="molecule type" value="Genomic_DNA"/>
</dbReference>
<feature type="region of interest" description="Disordered" evidence="1">
    <location>
        <begin position="350"/>
        <end position="639"/>
    </location>
</feature>
<name>A0A7I8V9J6_9ANNE</name>
<dbReference type="SMART" id="SM00462">
    <property type="entry name" value="PTB"/>
    <property type="match status" value="1"/>
</dbReference>
<dbReference type="InterPro" id="IPR006020">
    <property type="entry name" value="PTB/PI_dom"/>
</dbReference>
<sequence length="674" mass="78118">MVKKKAAAKNAVPLPPVVNQQPIIASNTLPMGFVPVPAPPTEASEANIDLGDEHLHVARADVLNGHATPIYAVPQPIILPPGGTVKSTAASEHILARPSVPVQPTPPAHSVVGVPTNIQIGKHHPLAKCRVLYLGSAVPLETTNGLEAVQQPLRERYPVGEGEMKGIDTWLTVFSSGLLMQFVEDKSNITWFPIPTLHVCAAVKAVIVVNGATGEKQAKFVSLDSQGVNTGHPPVFASIMRRMKGIKVLECHGFITKSDQAAMSLVQACTHAYSHKEGWTTELPPLDLMMRLDNNGPVSPRFNTTRLIKADEIDSRKENPEFYEQPPEHGYFYANGDKLIRNFNIYNGGKPTYDDDDDNRHRRQRSVSPVKQRHHNYDPRFVSPPPRYTSKPREEYPEDRRRRRHARDDGRRDNRRRRDKSRDELEHGRSHSRNAHYRDDRDHRDDRDDRTENRRRRNHSRDRLDDVSPDRQVENTTRREREYPKERDNRRYPDENRDRRRMEYSRDPPEDKRGRNQRQFGNNRSDSRERRHRSRDRLEDERNRFQNMTVDDGRQADLYQSRDRRRIPPNRQQDNEVEDYLNEDLNRNDRRREDEDYYNVENQKRQEDEDYLSPTKRQEKHFEAPRPPTPPDNDIFPKEDYDDIIEPAIPLAESADQGRTFGDLDLETTLGYLP</sequence>
<evidence type="ECO:0000256" key="1">
    <source>
        <dbReference type="SAM" id="MobiDB-lite"/>
    </source>
</evidence>
<evidence type="ECO:0000313" key="3">
    <source>
        <dbReference type="EMBL" id="CAD5112919.1"/>
    </source>
</evidence>
<dbReference type="OrthoDB" id="10007483at2759"/>
<feature type="domain" description="PID" evidence="2">
    <location>
        <begin position="124"/>
        <end position="282"/>
    </location>
</feature>